<dbReference type="GO" id="GO:0005524">
    <property type="term" value="F:ATP binding"/>
    <property type="evidence" value="ECO:0007669"/>
    <property type="project" value="UniProtKB-KW"/>
</dbReference>
<dbReference type="Proteomes" id="UP000662857">
    <property type="component" value="Chromosome"/>
</dbReference>
<dbReference type="KEGG" id="nhy:JQS43_11330"/>
<feature type="domain" description="ABC transporter" evidence="8">
    <location>
        <begin position="6"/>
        <end position="245"/>
    </location>
</feature>
<keyword evidence="5" id="KW-0547">Nucleotide-binding</keyword>
<evidence type="ECO:0000313" key="9">
    <source>
        <dbReference type="EMBL" id="QSB16817.1"/>
    </source>
</evidence>
<dbReference type="RefSeq" id="WP_239679053.1">
    <property type="nucleotide sequence ID" value="NZ_CP070499.1"/>
</dbReference>
<dbReference type="SMART" id="SM00382">
    <property type="entry name" value="AAA"/>
    <property type="match status" value="1"/>
</dbReference>
<comment type="subcellular location">
    <subcellularLocation>
        <location evidence="1">Cell membrane</location>
        <topology evidence="1">Peripheral membrane protein</topology>
    </subcellularLocation>
</comment>
<dbReference type="NCBIfam" id="TIGR01727">
    <property type="entry name" value="oligo_HPY"/>
    <property type="match status" value="1"/>
</dbReference>
<evidence type="ECO:0000256" key="5">
    <source>
        <dbReference type="ARBA" id="ARBA00022741"/>
    </source>
</evidence>
<evidence type="ECO:0000313" key="10">
    <source>
        <dbReference type="Proteomes" id="UP000662857"/>
    </source>
</evidence>
<protein>
    <submittedName>
        <fullName evidence="9">ABC transporter ATP-binding protein</fullName>
    </submittedName>
</protein>
<dbReference type="InterPro" id="IPR050388">
    <property type="entry name" value="ABC_Ni/Peptide_Import"/>
</dbReference>
<dbReference type="CDD" id="cd03257">
    <property type="entry name" value="ABC_NikE_OppD_transporters"/>
    <property type="match status" value="1"/>
</dbReference>
<keyword evidence="4" id="KW-1003">Cell membrane</keyword>
<dbReference type="Gene3D" id="3.40.50.300">
    <property type="entry name" value="P-loop containing nucleotide triphosphate hydrolases"/>
    <property type="match status" value="1"/>
</dbReference>
<evidence type="ECO:0000256" key="2">
    <source>
        <dbReference type="ARBA" id="ARBA00005417"/>
    </source>
</evidence>
<gene>
    <name evidence="9" type="ORF">JQS43_11330</name>
</gene>
<dbReference type="GO" id="GO:0015833">
    <property type="term" value="P:peptide transport"/>
    <property type="evidence" value="ECO:0007669"/>
    <property type="project" value="InterPro"/>
</dbReference>
<evidence type="ECO:0000256" key="4">
    <source>
        <dbReference type="ARBA" id="ARBA00022475"/>
    </source>
</evidence>
<comment type="similarity">
    <text evidence="2">Belongs to the ABC transporter superfamily.</text>
</comment>
<dbReference type="InterPro" id="IPR013563">
    <property type="entry name" value="Oligopep_ABC_C"/>
</dbReference>
<keyword evidence="3" id="KW-0813">Transport</keyword>
<evidence type="ECO:0000256" key="3">
    <source>
        <dbReference type="ARBA" id="ARBA00022448"/>
    </source>
</evidence>
<dbReference type="GO" id="GO:0005886">
    <property type="term" value="C:plasma membrane"/>
    <property type="evidence" value="ECO:0007669"/>
    <property type="project" value="UniProtKB-SubCell"/>
</dbReference>
<reference evidence="9" key="1">
    <citation type="submission" date="2021-02" db="EMBL/GenBank/DDBJ databases">
        <title>Natrosporangium hydrolyticum gen. nov., sp. nov, a haloalkaliphilic actinobacterium from a soda solonchak soil.</title>
        <authorList>
            <person name="Sorokin D.Y."/>
            <person name="Khijniak T.V."/>
            <person name="Zakharycheva A.P."/>
            <person name="Boueva O.V."/>
            <person name="Ariskina E.V."/>
            <person name="Hahnke R.L."/>
            <person name="Bunk B."/>
            <person name="Sproer C."/>
            <person name="Schumann P."/>
            <person name="Evtushenko L.I."/>
            <person name="Kublanov I.V."/>
        </authorList>
    </citation>
    <scope>NUCLEOTIDE SEQUENCE</scope>
    <source>
        <strain evidence="9">DSM 106523</strain>
    </source>
</reference>
<dbReference type="PROSITE" id="PS50893">
    <property type="entry name" value="ABC_TRANSPORTER_2"/>
    <property type="match status" value="1"/>
</dbReference>
<keyword evidence="6 9" id="KW-0067">ATP-binding</keyword>
<name>A0A895YG69_9ACTN</name>
<evidence type="ECO:0000259" key="8">
    <source>
        <dbReference type="PROSITE" id="PS50893"/>
    </source>
</evidence>
<dbReference type="Pfam" id="PF08352">
    <property type="entry name" value="oligo_HPY"/>
    <property type="match status" value="1"/>
</dbReference>
<dbReference type="PANTHER" id="PTHR43297:SF2">
    <property type="entry name" value="DIPEPTIDE TRANSPORT ATP-BINDING PROTEIN DPPD"/>
    <property type="match status" value="1"/>
</dbReference>
<dbReference type="InterPro" id="IPR027417">
    <property type="entry name" value="P-loop_NTPase"/>
</dbReference>
<organism evidence="9 10">
    <name type="scientific">Natronosporangium hydrolyticum</name>
    <dbReference type="NCBI Taxonomy" id="2811111"/>
    <lineage>
        <taxon>Bacteria</taxon>
        <taxon>Bacillati</taxon>
        <taxon>Actinomycetota</taxon>
        <taxon>Actinomycetes</taxon>
        <taxon>Micromonosporales</taxon>
        <taxon>Micromonosporaceae</taxon>
        <taxon>Natronosporangium</taxon>
    </lineage>
</organism>
<proteinExistence type="inferred from homology"/>
<accession>A0A895YG69</accession>
<sequence>MGTSALVVTDLHVTYPGEVRAVRGVSLQIAAGETLALVGESGCGKTTVLRTVLGLLPAGSAVSGSVLVAGTEVVGASTGTLRTLRGLGVGYVPQEPFAAFDPVRRVGHHLAEAWRVHGRRPAAGELVRALEEHGIPEPADRLRQWPHQWSGGMLQRATIAAATAHRPPLVVADEPTSALDADRADAVLADLRRSSPSLLLVSHDLSLVARHADRMAVCYAGQVVETGVAAEVLAAPRHPYTRALVAAVPQPGSGRLPEPLAGSPPRLGAELAGCAFAPRCRWREDGCDDQTPPMTGGLACWVVGRG</sequence>
<evidence type="ECO:0000256" key="1">
    <source>
        <dbReference type="ARBA" id="ARBA00004202"/>
    </source>
</evidence>
<dbReference type="InterPro" id="IPR003439">
    <property type="entry name" value="ABC_transporter-like_ATP-bd"/>
</dbReference>
<dbReference type="Pfam" id="PF00005">
    <property type="entry name" value="ABC_tran"/>
    <property type="match status" value="1"/>
</dbReference>
<dbReference type="AlphaFoldDB" id="A0A895YG69"/>
<dbReference type="GO" id="GO:0016887">
    <property type="term" value="F:ATP hydrolysis activity"/>
    <property type="evidence" value="ECO:0007669"/>
    <property type="project" value="InterPro"/>
</dbReference>
<dbReference type="InterPro" id="IPR003593">
    <property type="entry name" value="AAA+_ATPase"/>
</dbReference>
<dbReference type="EMBL" id="CP070499">
    <property type="protein sequence ID" value="QSB16817.1"/>
    <property type="molecule type" value="Genomic_DNA"/>
</dbReference>
<dbReference type="PANTHER" id="PTHR43297">
    <property type="entry name" value="OLIGOPEPTIDE TRANSPORT ATP-BINDING PROTEIN APPD"/>
    <property type="match status" value="1"/>
</dbReference>
<evidence type="ECO:0000256" key="6">
    <source>
        <dbReference type="ARBA" id="ARBA00022840"/>
    </source>
</evidence>
<evidence type="ECO:0000256" key="7">
    <source>
        <dbReference type="ARBA" id="ARBA00023136"/>
    </source>
</evidence>
<keyword evidence="10" id="KW-1185">Reference proteome</keyword>
<dbReference type="SUPFAM" id="SSF52540">
    <property type="entry name" value="P-loop containing nucleoside triphosphate hydrolases"/>
    <property type="match status" value="1"/>
</dbReference>
<keyword evidence="7" id="KW-0472">Membrane</keyword>